<organism evidence="2 3">
    <name type="scientific">Dreissena polymorpha</name>
    <name type="common">Zebra mussel</name>
    <name type="synonym">Mytilus polymorpha</name>
    <dbReference type="NCBI Taxonomy" id="45954"/>
    <lineage>
        <taxon>Eukaryota</taxon>
        <taxon>Metazoa</taxon>
        <taxon>Spiralia</taxon>
        <taxon>Lophotrochozoa</taxon>
        <taxon>Mollusca</taxon>
        <taxon>Bivalvia</taxon>
        <taxon>Autobranchia</taxon>
        <taxon>Heteroconchia</taxon>
        <taxon>Euheterodonta</taxon>
        <taxon>Imparidentia</taxon>
        <taxon>Neoheterodontei</taxon>
        <taxon>Myida</taxon>
        <taxon>Dreissenoidea</taxon>
        <taxon>Dreissenidae</taxon>
        <taxon>Dreissena</taxon>
    </lineage>
</organism>
<feature type="transmembrane region" description="Helical" evidence="1">
    <location>
        <begin position="41"/>
        <end position="65"/>
    </location>
</feature>
<gene>
    <name evidence="2" type="ORF">DPMN_044332</name>
</gene>
<name>A0A9D4HYQ8_DREPO</name>
<evidence type="ECO:0000256" key="1">
    <source>
        <dbReference type="SAM" id="Phobius"/>
    </source>
</evidence>
<accession>A0A9D4HYQ8</accession>
<keyword evidence="1" id="KW-1133">Transmembrane helix</keyword>
<reference evidence="2" key="1">
    <citation type="journal article" date="2019" name="bioRxiv">
        <title>The Genome of the Zebra Mussel, Dreissena polymorpha: A Resource for Invasive Species Research.</title>
        <authorList>
            <person name="McCartney M.A."/>
            <person name="Auch B."/>
            <person name="Kono T."/>
            <person name="Mallez S."/>
            <person name="Zhang Y."/>
            <person name="Obille A."/>
            <person name="Becker A."/>
            <person name="Abrahante J.E."/>
            <person name="Garbe J."/>
            <person name="Badalamenti J.P."/>
            <person name="Herman A."/>
            <person name="Mangelson H."/>
            <person name="Liachko I."/>
            <person name="Sullivan S."/>
            <person name="Sone E.D."/>
            <person name="Koren S."/>
            <person name="Silverstein K.A.T."/>
            <person name="Beckman K.B."/>
            <person name="Gohl D.M."/>
        </authorList>
    </citation>
    <scope>NUCLEOTIDE SEQUENCE</scope>
    <source>
        <strain evidence="2">Duluth1</strain>
        <tissue evidence="2">Whole animal</tissue>
    </source>
</reference>
<keyword evidence="1" id="KW-0472">Membrane</keyword>
<protein>
    <submittedName>
        <fullName evidence="2">Uncharacterized protein</fullName>
    </submittedName>
</protein>
<sequence>MSTYTKSSKVQSKNLTPLLGEALSGLDSHHLTHNTMSFMCLLQSVGSVGPIMSLFSIFQLAACLARELP</sequence>
<evidence type="ECO:0000313" key="3">
    <source>
        <dbReference type="Proteomes" id="UP000828390"/>
    </source>
</evidence>
<dbReference type="Proteomes" id="UP000828390">
    <property type="component" value="Unassembled WGS sequence"/>
</dbReference>
<proteinExistence type="predicted"/>
<reference evidence="2" key="2">
    <citation type="submission" date="2020-11" db="EMBL/GenBank/DDBJ databases">
        <authorList>
            <person name="McCartney M.A."/>
            <person name="Auch B."/>
            <person name="Kono T."/>
            <person name="Mallez S."/>
            <person name="Becker A."/>
            <person name="Gohl D.M."/>
            <person name="Silverstein K.A.T."/>
            <person name="Koren S."/>
            <person name="Bechman K.B."/>
            <person name="Herman A."/>
            <person name="Abrahante J.E."/>
            <person name="Garbe J."/>
        </authorList>
    </citation>
    <scope>NUCLEOTIDE SEQUENCE</scope>
    <source>
        <strain evidence="2">Duluth1</strain>
        <tissue evidence="2">Whole animal</tissue>
    </source>
</reference>
<comment type="caution">
    <text evidence="2">The sequence shown here is derived from an EMBL/GenBank/DDBJ whole genome shotgun (WGS) entry which is preliminary data.</text>
</comment>
<keyword evidence="1" id="KW-0812">Transmembrane</keyword>
<evidence type="ECO:0000313" key="2">
    <source>
        <dbReference type="EMBL" id="KAH3737738.1"/>
    </source>
</evidence>
<dbReference type="EMBL" id="JAIWYP010000011">
    <property type="protein sequence ID" value="KAH3737738.1"/>
    <property type="molecule type" value="Genomic_DNA"/>
</dbReference>
<dbReference type="AlphaFoldDB" id="A0A9D4HYQ8"/>
<keyword evidence="3" id="KW-1185">Reference proteome</keyword>